<dbReference type="NCBIfam" id="TIGR02995">
    <property type="entry name" value="ectoine_ehuB"/>
    <property type="match status" value="1"/>
</dbReference>
<accession>A0A371Q8G7</accession>
<dbReference type="Gene3D" id="3.40.190.10">
    <property type="entry name" value="Periplasmic binding protein-like II"/>
    <property type="match status" value="2"/>
</dbReference>
<dbReference type="GO" id="GO:0033294">
    <property type="term" value="F:ectoine binding"/>
    <property type="evidence" value="ECO:0007669"/>
    <property type="project" value="InterPro"/>
</dbReference>
<evidence type="ECO:0000256" key="2">
    <source>
        <dbReference type="SAM" id="MobiDB-lite"/>
    </source>
</evidence>
<dbReference type="GO" id="GO:0051470">
    <property type="term" value="P:ectoine transmembrane transport"/>
    <property type="evidence" value="ECO:0007669"/>
    <property type="project" value="InterPro"/>
</dbReference>
<feature type="region of interest" description="Disordered" evidence="2">
    <location>
        <begin position="240"/>
        <end position="262"/>
    </location>
</feature>
<comment type="caution">
    <text evidence="5">The sequence shown here is derived from an EMBL/GenBank/DDBJ whole genome shotgun (WGS) entry which is preliminary data.</text>
</comment>
<dbReference type="SMART" id="SM00062">
    <property type="entry name" value="PBPb"/>
    <property type="match status" value="1"/>
</dbReference>
<dbReference type="InterPro" id="IPR001638">
    <property type="entry name" value="Solute-binding_3/MltF_N"/>
</dbReference>
<dbReference type="CDD" id="cd01002">
    <property type="entry name" value="PBP2_Ehub_like"/>
    <property type="match status" value="1"/>
</dbReference>
<evidence type="ECO:0000313" key="6">
    <source>
        <dbReference type="Proteomes" id="UP000262477"/>
    </source>
</evidence>
<proteinExistence type="predicted"/>
<feature type="signal peptide" evidence="3">
    <location>
        <begin position="1"/>
        <end position="39"/>
    </location>
</feature>
<keyword evidence="1 3" id="KW-0732">Signal</keyword>
<dbReference type="PROSITE" id="PS51318">
    <property type="entry name" value="TAT"/>
    <property type="match status" value="1"/>
</dbReference>
<protein>
    <submittedName>
        <fullName evidence="5">Ectoine/hydroxyectoine ABC transporter substrate-binding protein EhuB</fullName>
    </submittedName>
</protein>
<sequence>MAPPQENTTVIKRKSTSGIRRRSLLAGVAALGAAGAVGAATGCSRVDVSGATDGGHLLDDLRRKGTVRMGIASEPPYASINSKGELTGEAPAVAKTIFRRLGIKNFEPVPVEFGALVPGLHSFQYDVIVAGMFINKARCAAVLFSDPDYENKDAFLVLKGNPKKINSYADIAKGNFRMGSGIGYAEIDYAVGNGVKKSAIQTYGDQIAGMEALEAGRIDAFAGTALTMIEALKTGQHPKVTMTRPFTPEVHGKPQRDGGGYGFRIGETKLRDAFNRELQKMKKSGELLRIARPYGFTKEFMTDLTAKELCKK</sequence>
<dbReference type="EMBL" id="QUAC01000049">
    <property type="protein sequence ID" value="REK90968.1"/>
    <property type="molecule type" value="Genomic_DNA"/>
</dbReference>
<evidence type="ECO:0000256" key="1">
    <source>
        <dbReference type="ARBA" id="ARBA00022729"/>
    </source>
</evidence>
<evidence type="ECO:0000313" key="5">
    <source>
        <dbReference type="EMBL" id="REK90968.1"/>
    </source>
</evidence>
<gene>
    <name evidence="5" type="primary">ehuB</name>
    <name evidence="5" type="ORF">DY245_07245</name>
</gene>
<dbReference type="Pfam" id="PF00497">
    <property type="entry name" value="SBP_bac_3"/>
    <property type="match status" value="1"/>
</dbReference>
<dbReference type="Proteomes" id="UP000262477">
    <property type="component" value="Unassembled WGS sequence"/>
</dbReference>
<dbReference type="InterPro" id="IPR006311">
    <property type="entry name" value="TAT_signal"/>
</dbReference>
<dbReference type="PANTHER" id="PTHR35936:SF17">
    <property type="entry name" value="ARGININE-BINDING EXTRACELLULAR PROTEIN ARTP"/>
    <property type="match status" value="1"/>
</dbReference>
<feature type="chain" id="PRO_5017084232" evidence="3">
    <location>
        <begin position="40"/>
        <end position="312"/>
    </location>
</feature>
<keyword evidence="6" id="KW-1185">Reference proteome</keyword>
<dbReference type="OrthoDB" id="9768183at2"/>
<feature type="domain" description="Solute-binding protein family 3/N-terminal" evidence="4">
    <location>
        <begin position="66"/>
        <end position="298"/>
    </location>
</feature>
<dbReference type="PANTHER" id="PTHR35936">
    <property type="entry name" value="MEMBRANE-BOUND LYTIC MUREIN TRANSGLYCOSYLASE F"/>
    <property type="match status" value="1"/>
</dbReference>
<organism evidence="5 6">
    <name type="scientific">Streptomyces inhibens</name>
    <dbReference type="NCBI Taxonomy" id="2293571"/>
    <lineage>
        <taxon>Bacteria</taxon>
        <taxon>Bacillati</taxon>
        <taxon>Actinomycetota</taxon>
        <taxon>Actinomycetes</taxon>
        <taxon>Kitasatosporales</taxon>
        <taxon>Streptomycetaceae</taxon>
        <taxon>Streptomyces</taxon>
    </lineage>
</organism>
<dbReference type="SUPFAM" id="SSF53850">
    <property type="entry name" value="Periplasmic binding protein-like II"/>
    <property type="match status" value="1"/>
</dbReference>
<reference evidence="5 6" key="1">
    <citation type="submission" date="2018-08" db="EMBL/GenBank/DDBJ databases">
        <title>Streptomyces NEAU-D10 sp. nov., a novel Actinomycete isolated from soil.</title>
        <authorList>
            <person name="Jin L."/>
        </authorList>
    </citation>
    <scope>NUCLEOTIDE SEQUENCE [LARGE SCALE GENOMIC DNA]</scope>
    <source>
        <strain evidence="5 6">NEAU-D10</strain>
    </source>
</reference>
<dbReference type="AlphaFoldDB" id="A0A371Q8G7"/>
<evidence type="ECO:0000259" key="4">
    <source>
        <dbReference type="SMART" id="SM00062"/>
    </source>
</evidence>
<evidence type="ECO:0000256" key="3">
    <source>
        <dbReference type="SAM" id="SignalP"/>
    </source>
</evidence>
<dbReference type="RefSeq" id="WP_128504688.1">
    <property type="nucleotide sequence ID" value="NZ_QUAC01000049.1"/>
</dbReference>
<name>A0A371Q8G7_STRIH</name>
<dbReference type="InterPro" id="IPR014337">
    <property type="entry name" value="Ectoine_EhuB"/>
</dbReference>